<dbReference type="STRING" id="35608.A0A2U1M699"/>
<accession>A0A2U1M699</accession>
<dbReference type="Proteomes" id="UP000245207">
    <property type="component" value="Unassembled WGS sequence"/>
</dbReference>
<comment type="caution">
    <text evidence="1">The sequence shown here is derived from an EMBL/GenBank/DDBJ whole genome shotgun (WGS) entry which is preliminary data.</text>
</comment>
<name>A0A2U1M699_ARTAN</name>
<dbReference type="OrthoDB" id="18302at2759"/>
<sequence>MASAARKLHTPRLNSLQGKCFSTSSVVEWKEMDVVAEVTEMIDYTEFVKASISVRAFLWAQVEPPDAVLRFGNTYPWTIGLGAISESDISYMVVFNYGSVILLNVGDSQVNEHLEIVKVHASDVDVTSLWPPVDRDLLPEDAPLS</sequence>
<protein>
    <submittedName>
        <fullName evidence="1">Uncharacterized protein</fullName>
    </submittedName>
</protein>
<evidence type="ECO:0000313" key="2">
    <source>
        <dbReference type="Proteomes" id="UP000245207"/>
    </source>
</evidence>
<proteinExistence type="predicted"/>
<organism evidence="1 2">
    <name type="scientific">Artemisia annua</name>
    <name type="common">Sweet wormwood</name>
    <dbReference type="NCBI Taxonomy" id="35608"/>
    <lineage>
        <taxon>Eukaryota</taxon>
        <taxon>Viridiplantae</taxon>
        <taxon>Streptophyta</taxon>
        <taxon>Embryophyta</taxon>
        <taxon>Tracheophyta</taxon>
        <taxon>Spermatophyta</taxon>
        <taxon>Magnoliopsida</taxon>
        <taxon>eudicotyledons</taxon>
        <taxon>Gunneridae</taxon>
        <taxon>Pentapetalae</taxon>
        <taxon>asterids</taxon>
        <taxon>campanulids</taxon>
        <taxon>Asterales</taxon>
        <taxon>Asteraceae</taxon>
        <taxon>Asteroideae</taxon>
        <taxon>Anthemideae</taxon>
        <taxon>Artemisiinae</taxon>
        <taxon>Artemisia</taxon>
    </lineage>
</organism>
<keyword evidence="2" id="KW-1185">Reference proteome</keyword>
<evidence type="ECO:0000313" key="1">
    <source>
        <dbReference type="EMBL" id="PWA56757.1"/>
    </source>
</evidence>
<reference evidence="1 2" key="1">
    <citation type="journal article" date="2018" name="Mol. Plant">
        <title>The genome of Artemisia annua provides insight into the evolution of Asteraceae family and artemisinin biosynthesis.</title>
        <authorList>
            <person name="Shen Q."/>
            <person name="Zhang L."/>
            <person name="Liao Z."/>
            <person name="Wang S."/>
            <person name="Yan T."/>
            <person name="Shi P."/>
            <person name="Liu M."/>
            <person name="Fu X."/>
            <person name="Pan Q."/>
            <person name="Wang Y."/>
            <person name="Lv Z."/>
            <person name="Lu X."/>
            <person name="Zhang F."/>
            <person name="Jiang W."/>
            <person name="Ma Y."/>
            <person name="Chen M."/>
            <person name="Hao X."/>
            <person name="Li L."/>
            <person name="Tang Y."/>
            <person name="Lv G."/>
            <person name="Zhou Y."/>
            <person name="Sun X."/>
            <person name="Brodelius P.E."/>
            <person name="Rose J.K.C."/>
            <person name="Tang K."/>
        </authorList>
    </citation>
    <scope>NUCLEOTIDE SEQUENCE [LARGE SCALE GENOMIC DNA]</scope>
    <source>
        <strain evidence="2">cv. Huhao1</strain>
        <tissue evidence="1">Leaf</tissue>
    </source>
</reference>
<dbReference type="EMBL" id="PKPP01006360">
    <property type="protein sequence ID" value="PWA56757.1"/>
    <property type="molecule type" value="Genomic_DNA"/>
</dbReference>
<dbReference type="AlphaFoldDB" id="A0A2U1M699"/>
<gene>
    <name evidence="1" type="ORF">CTI12_AA414450</name>
</gene>